<dbReference type="InterPro" id="IPR017853">
    <property type="entry name" value="GH"/>
</dbReference>
<evidence type="ECO:0000313" key="3">
    <source>
        <dbReference type="WBParaSite" id="GPLIN_001228900"/>
    </source>
</evidence>
<evidence type="ECO:0000313" key="2">
    <source>
        <dbReference type="Proteomes" id="UP000050741"/>
    </source>
</evidence>
<dbReference type="PANTHER" id="PTHR46073">
    <property type="entry name" value="CHITINASE"/>
    <property type="match status" value="1"/>
</dbReference>
<proteinExistence type="predicted"/>
<dbReference type="Proteomes" id="UP000050741">
    <property type="component" value="Unassembled WGS sequence"/>
</dbReference>
<name>A0A183CHD3_GLOPA</name>
<dbReference type="AlphaFoldDB" id="A0A183CHD3"/>
<sequence length="117" mass="12246">AKKLTHLVLAFSVPDAQGNLSPLTSVQAQALTAGKSANSALKVLIAIGGGNGLDGADIDWQFPTVNDKANYVAFLRELNMALPSGALLSIASAARRMERRIDGTELSTLSGCKCRSF</sequence>
<dbReference type="WBParaSite" id="GPLIN_001228900">
    <property type="protein sequence ID" value="GPLIN_001228900"/>
    <property type="gene ID" value="GPLIN_001228900"/>
</dbReference>
<reference evidence="2" key="1">
    <citation type="submission" date="2014-05" db="EMBL/GenBank/DDBJ databases">
        <title>The genome and life-stage specific transcriptomes of Globodera pallida elucidate key aspects of plant parasitism by a cyst nematode.</title>
        <authorList>
            <person name="Cotton J.A."/>
            <person name="Lilley C.J."/>
            <person name="Jones L.M."/>
            <person name="Kikuchi T."/>
            <person name="Reid A.J."/>
            <person name="Thorpe P."/>
            <person name="Tsai I.J."/>
            <person name="Beasley H."/>
            <person name="Blok V."/>
            <person name="Cock P.J.A."/>
            <person name="Van den Akker S.E."/>
            <person name="Holroyd N."/>
            <person name="Hunt M."/>
            <person name="Mantelin S."/>
            <person name="Naghra H."/>
            <person name="Pain A."/>
            <person name="Palomares-Rius J.E."/>
            <person name="Zarowiecki M."/>
            <person name="Berriman M."/>
            <person name="Jones J.T."/>
            <person name="Urwin P.E."/>
        </authorList>
    </citation>
    <scope>NUCLEOTIDE SEQUENCE [LARGE SCALE GENOMIC DNA]</scope>
    <source>
        <strain evidence="2">Lindley</strain>
    </source>
</reference>
<feature type="domain" description="GH18" evidence="1">
    <location>
        <begin position="1"/>
        <end position="117"/>
    </location>
</feature>
<accession>A0A183CHD3</accession>
<keyword evidence="2" id="KW-1185">Reference proteome</keyword>
<reference evidence="3" key="2">
    <citation type="submission" date="2016-06" db="UniProtKB">
        <authorList>
            <consortium name="WormBaseParasite"/>
        </authorList>
    </citation>
    <scope>IDENTIFICATION</scope>
</reference>
<dbReference type="PANTHER" id="PTHR46073:SF4">
    <property type="entry name" value="GH18 DOMAIN-CONTAINING PROTEIN"/>
    <property type="match status" value="1"/>
</dbReference>
<organism evidence="2 3">
    <name type="scientific">Globodera pallida</name>
    <name type="common">Potato cyst nematode worm</name>
    <name type="synonym">Heterodera pallida</name>
    <dbReference type="NCBI Taxonomy" id="36090"/>
    <lineage>
        <taxon>Eukaryota</taxon>
        <taxon>Metazoa</taxon>
        <taxon>Ecdysozoa</taxon>
        <taxon>Nematoda</taxon>
        <taxon>Chromadorea</taxon>
        <taxon>Rhabditida</taxon>
        <taxon>Tylenchina</taxon>
        <taxon>Tylenchomorpha</taxon>
        <taxon>Tylenchoidea</taxon>
        <taxon>Heteroderidae</taxon>
        <taxon>Heteroderinae</taxon>
        <taxon>Globodera</taxon>
    </lineage>
</organism>
<dbReference type="InterPro" id="IPR001223">
    <property type="entry name" value="Glyco_hydro18_cat"/>
</dbReference>
<dbReference type="SUPFAM" id="SSF51445">
    <property type="entry name" value="(Trans)glycosidases"/>
    <property type="match status" value="1"/>
</dbReference>
<dbReference type="Pfam" id="PF00704">
    <property type="entry name" value="Glyco_hydro_18"/>
    <property type="match status" value="1"/>
</dbReference>
<dbReference type="PROSITE" id="PS51910">
    <property type="entry name" value="GH18_2"/>
    <property type="match status" value="1"/>
</dbReference>
<dbReference type="Gene3D" id="3.20.20.80">
    <property type="entry name" value="Glycosidases"/>
    <property type="match status" value="2"/>
</dbReference>
<protein>
    <submittedName>
        <fullName evidence="3">GH18 domain-containing protein</fullName>
    </submittedName>
</protein>
<dbReference type="GO" id="GO:0005975">
    <property type="term" value="P:carbohydrate metabolic process"/>
    <property type="evidence" value="ECO:0007669"/>
    <property type="project" value="InterPro"/>
</dbReference>
<evidence type="ECO:0000259" key="1">
    <source>
        <dbReference type="PROSITE" id="PS51910"/>
    </source>
</evidence>